<evidence type="ECO:0000313" key="3">
    <source>
        <dbReference type="Proteomes" id="UP001359308"/>
    </source>
</evidence>
<dbReference type="Gene3D" id="1.10.10.10">
    <property type="entry name" value="Winged helix-like DNA-binding domain superfamily/Winged helix DNA-binding domain"/>
    <property type="match status" value="1"/>
</dbReference>
<feature type="domain" description="HTH iclR-type" evidence="1">
    <location>
        <begin position="6"/>
        <end position="69"/>
    </location>
</feature>
<protein>
    <submittedName>
        <fullName evidence="2">Helix-turn-helix domain-containing protein</fullName>
    </submittedName>
</protein>
<dbReference type="EMBL" id="CP104311">
    <property type="protein sequence ID" value="WWF00768.1"/>
    <property type="molecule type" value="Genomic_DNA"/>
</dbReference>
<dbReference type="Pfam" id="PF09339">
    <property type="entry name" value="HTH_IclR"/>
    <property type="match status" value="1"/>
</dbReference>
<organism evidence="2 3">
    <name type="scientific">Methylococcus capsulatus</name>
    <dbReference type="NCBI Taxonomy" id="414"/>
    <lineage>
        <taxon>Bacteria</taxon>
        <taxon>Pseudomonadati</taxon>
        <taxon>Pseudomonadota</taxon>
        <taxon>Gammaproteobacteria</taxon>
        <taxon>Methylococcales</taxon>
        <taxon>Methylococcaceae</taxon>
        <taxon>Methylococcus</taxon>
    </lineage>
</organism>
<dbReference type="PANTHER" id="PTHR30136:SF35">
    <property type="entry name" value="HTH-TYPE TRANSCRIPTIONAL REGULATOR RV1719"/>
    <property type="match status" value="1"/>
</dbReference>
<dbReference type="PROSITE" id="PS51077">
    <property type="entry name" value="HTH_ICLR"/>
    <property type="match status" value="1"/>
</dbReference>
<keyword evidence="3" id="KW-1185">Reference proteome</keyword>
<sequence>MNDNNIKSVEKALDVLNVLMRNFAHGYTNKELSDLCGLSATTICRYLQTLEAKGFAERIPETGRIRASHRHAQFAVQIQLSLDEAIRKLEESKMRILRGAQ</sequence>
<dbReference type="RefSeq" id="WP_198321691.1">
    <property type="nucleotide sequence ID" value="NZ_CP104311.1"/>
</dbReference>
<proteinExistence type="predicted"/>
<dbReference type="InterPro" id="IPR036388">
    <property type="entry name" value="WH-like_DNA-bd_sf"/>
</dbReference>
<dbReference type="Proteomes" id="UP001359308">
    <property type="component" value="Chromosome"/>
</dbReference>
<evidence type="ECO:0000259" key="1">
    <source>
        <dbReference type="PROSITE" id="PS51077"/>
    </source>
</evidence>
<dbReference type="SUPFAM" id="SSF46785">
    <property type="entry name" value="Winged helix' DNA-binding domain"/>
    <property type="match status" value="1"/>
</dbReference>
<gene>
    <name evidence="2" type="ORF">N4J17_09760</name>
</gene>
<dbReference type="InterPro" id="IPR005471">
    <property type="entry name" value="Tscrpt_reg_IclR_N"/>
</dbReference>
<evidence type="ECO:0000313" key="2">
    <source>
        <dbReference type="EMBL" id="WWF00768.1"/>
    </source>
</evidence>
<dbReference type="InterPro" id="IPR050707">
    <property type="entry name" value="HTH_MetabolicPath_Reg"/>
</dbReference>
<dbReference type="SMART" id="SM00346">
    <property type="entry name" value="HTH_ICLR"/>
    <property type="match status" value="1"/>
</dbReference>
<dbReference type="PANTHER" id="PTHR30136">
    <property type="entry name" value="HELIX-TURN-HELIX TRANSCRIPTIONAL REGULATOR, ICLR FAMILY"/>
    <property type="match status" value="1"/>
</dbReference>
<accession>A0ABZ2F3A0</accession>
<dbReference type="InterPro" id="IPR036390">
    <property type="entry name" value="WH_DNA-bd_sf"/>
</dbReference>
<reference evidence="2 3" key="1">
    <citation type="submission" date="2022-09" db="EMBL/GenBank/DDBJ databases">
        <authorList>
            <person name="Giprobiosintez L."/>
        </authorList>
    </citation>
    <scope>NUCLEOTIDE SEQUENCE [LARGE SCALE GENOMIC DNA]</scope>
    <source>
        <strain evidence="3">VKPM-B-12549 (GBS-15)</strain>
    </source>
</reference>
<name>A0ABZ2F3A0_METCP</name>